<keyword evidence="3" id="KW-0285">Flavoprotein</keyword>
<evidence type="ECO:0000256" key="5">
    <source>
        <dbReference type="ARBA" id="ARBA00023002"/>
    </source>
</evidence>
<dbReference type="GO" id="GO:0016491">
    <property type="term" value="F:oxidoreductase activity"/>
    <property type="evidence" value="ECO:0007669"/>
    <property type="project" value="UniProtKB-KW"/>
</dbReference>
<protein>
    <submittedName>
        <fullName evidence="8">NAD(P)/FAD-dependent oxidoreductase</fullName>
        <ecNumber evidence="8">1.6.5.-</ecNumber>
    </submittedName>
</protein>
<comment type="cofactor">
    <cofactor evidence="1">
        <name>FAD</name>
        <dbReference type="ChEBI" id="CHEBI:57692"/>
    </cofactor>
</comment>
<dbReference type="Proteomes" id="UP001601521">
    <property type="component" value="Unassembled WGS sequence"/>
</dbReference>
<comment type="caution">
    <text evidence="8">The sequence shown here is derived from an EMBL/GenBank/DDBJ whole genome shotgun (WGS) entry which is preliminary data.</text>
</comment>
<dbReference type="SUPFAM" id="SSF51905">
    <property type="entry name" value="FAD/NAD(P)-binding domain"/>
    <property type="match status" value="1"/>
</dbReference>
<reference evidence="8 9" key="1">
    <citation type="submission" date="2024-10" db="EMBL/GenBank/DDBJ databases">
        <title>The Natural Products Discovery Center: Release of the First 8490 Sequenced Strains for Exploring Actinobacteria Biosynthetic Diversity.</title>
        <authorList>
            <person name="Kalkreuter E."/>
            <person name="Kautsar S.A."/>
            <person name="Yang D."/>
            <person name="Bader C.D."/>
            <person name="Teijaro C.N."/>
            <person name="Fluegel L."/>
            <person name="Davis C.M."/>
            <person name="Simpson J.R."/>
            <person name="Lauterbach L."/>
            <person name="Steele A.D."/>
            <person name="Gui C."/>
            <person name="Meng S."/>
            <person name="Li G."/>
            <person name="Viehrig K."/>
            <person name="Ye F."/>
            <person name="Su P."/>
            <person name="Kiefer A.F."/>
            <person name="Nichols A."/>
            <person name="Cepeda A.J."/>
            <person name="Yan W."/>
            <person name="Fan B."/>
            <person name="Jiang Y."/>
            <person name="Adhikari A."/>
            <person name="Zheng C.-J."/>
            <person name="Schuster L."/>
            <person name="Cowan T.M."/>
            <person name="Smanski M.J."/>
            <person name="Chevrette M.G."/>
            <person name="De Carvalho L.P.S."/>
            <person name="Shen B."/>
        </authorList>
    </citation>
    <scope>NUCLEOTIDE SEQUENCE [LARGE SCALE GENOMIC DNA]</scope>
    <source>
        <strain evidence="8 9">NPDC004550</strain>
    </source>
</reference>
<feature type="domain" description="FAD/NAD(P)-binding" evidence="7">
    <location>
        <begin position="4"/>
        <end position="285"/>
    </location>
</feature>
<dbReference type="EC" id="1.6.5.-" evidence="8"/>
<evidence type="ECO:0000256" key="1">
    <source>
        <dbReference type="ARBA" id="ARBA00001974"/>
    </source>
</evidence>
<dbReference type="PANTHER" id="PTHR42913">
    <property type="entry name" value="APOPTOSIS-INDUCING FACTOR 1"/>
    <property type="match status" value="1"/>
</dbReference>
<dbReference type="Pfam" id="PF07992">
    <property type="entry name" value="Pyr_redox_2"/>
    <property type="match status" value="1"/>
</dbReference>
<dbReference type="InterPro" id="IPR023753">
    <property type="entry name" value="FAD/NAD-binding_dom"/>
</dbReference>
<feature type="region of interest" description="Disordered" evidence="6">
    <location>
        <begin position="385"/>
        <end position="408"/>
    </location>
</feature>
<evidence type="ECO:0000259" key="7">
    <source>
        <dbReference type="Pfam" id="PF07992"/>
    </source>
</evidence>
<evidence type="ECO:0000313" key="8">
    <source>
        <dbReference type="EMBL" id="MFF0456389.1"/>
    </source>
</evidence>
<organism evidence="8 9">
    <name type="scientific">Nocardia africana</name>
    <dbReference type="NCBI Taxonomy" id="134964"/>
    <lineage>
        <taxon>Bacteria</taxon>
        <taxon>Bacillati</taxon>
        <taxon>Actinomycetota</taxon>
        <taxon>Actinomycetes</taxon>
        <taxon>Mycobacteriales</taxon>
        <taxon>Nocardiaceae</taxon>
        <taxon>Nocardia</taxon>
    </lineage>
</organism>
<name>A0ABW6NRK4_9NOCA</name>
<dbReference type="EMBL" id="JBIALX010000010">
    <property type="protein sequence ID" value="MFF0456389.1"/>
    <property type="molecule type" value="Genomic_DNA"/>
</dbReference>
<keyword evidence="4" id="KW-0274">FAD</keyword>
<accession>A0ABW6NRK4</accession>
<evidence type="ECO:0000256" key="2">
    <source>
        <dbReference type="ARBA" id="ARBA00005272"/>
    </source>
</evidence>
<dbReference type="RefSeq" id="WP_387253279.1">
    <property type="nucleotide sequence ID" value="NZ_JBIALX010000010.1"/>
</dbReference>
<dbReference type="InterPro" id="IPR051169">
    <property type="entry name" value="NADH-Q_oxidoreductase"/>
</dbReference>
<keyword evidence="9" id="KW-1185">Reference proteome</keyword>
<dbReference type="PRINTS" id="PR00411">
    <property type="entry name" value="PNDRDTASEI"/>
</dbReference>
<comment type="similarity">
    <text evidence="2">Belongs to the NADH dehydrogenase family.</text>
</comment>
<dbReference type="PRINTS" id="PR00368">
    <property type="entry name" value="FADPNR"/>
</dbReference>
<dbReference type="PANTHER" id="PTHR42913:SF3">
    <property type="entry name" value="64 KDA MITOCHONDRIAL NADH DEHYDROGENASE (EUROFUNG)"/>
    <property type="match status" value="1"/>
</dbReference>
<evidence type="ECO:0000313" key="9">
    <source>
        <dbReference type="Proteomes" id="UP001601521"/>
    </source>
</evidence>
<evidence type="ECO:0000256" key="4">
    <source>
        <dbReference type="ARBA" id="ARBA00022827"/>
    </source>
</evidence>
<dbReference type="Gene3D" id="3.50.50.100">
    <property type="match status" value="1"/>
</dbReference>
<proteinExistence type="inferred from homology"/>
<evidence type="ECO:0000256" key="3">
    <source>
        <dbReference type="ARBA" id="ARBA00022630"/>
    </source>
</evidence>
<dbReference type="InterPro" id="IPR036188">
    <property type="entry name" value="FAD/NAD-bd_sf"/>
</dbReference>
<gene>
    <name evidence="8" type="ORF">ACFYTH_23745</name>
</gene>
<keyword evidence="5 8" id="KW-0560">Oxidoreductase</keyword>
<evidence type="ECO:0000256" key="6">
    <source>
        <dbReference type="SAM" id="MobiDB-lite"/>
    </source>
</evidence>
<sequence length="408" mass="43191">MKHRIVVLGAGYAGAITAGRLAKRLHRDDIEIILVNAEPDFVERIRLHQLATGRDLPVRPLRKIFAGTGVQVRSARVDSVDADRKTVELAGENGAETLAYDTLVYALGSTIADMGVPGVAEHTHNVAGRQAALRLRERLNELVAGETVLIVGGGLTSIEAATEIAEARPDLKVAVAARGGVGDWLDEKAQTHLRAGFERFGITVHDHADVTRVTEGGVVTRSGARIPARTIVWTAGFAVHPIAAASTLTVSESGRIVVDDTLRSVSHPDVYAVGDAAHAAGVGGKTLRMGCATASPMAWLGGDVIAARLTGREVPNAPIGYNSQCISLGRRDAIVQKVTEQDEPTAKVDVGRKAARVKELICKATVWSVNHPTLMMPSRRRHLITPPGLGGRTVGRPTAAAQQETAIS</sequence>